<organism evidence="12 13">
    <name type="scientific">Thalassospira profundimaris</name>
    <dbReference type="NCBI Taxonomy" id="502049"/>
    <lineage>
        <taxon>Bacteria</taxon>
        <taxon>Pseudomonadati</taxon>
        <taxon>Pseudomonadota</taxon>
        <taxon>Alphaproteobacteria</taxon>
        <taxon>Rhodospirillales</taxon>
        <taxon>Thalassospiraceae</taxon>
        <taxon>Thalassospira</taxon>
    </lineage>
</organism>
<keyword evidence="6" id="KW-0238">DNA-binding</keyword>
<dbReference type="OrthoDB" id="9770562at2"/>
<dbReference type="InterPro" id="IPR058031">
    <property type="entry name" value="AAA_lid_NorR"/>
</dbReference>
<dbReference type="SMART" id="SM00448">
    <property type="entry name" value="REC"/>
    <property type="match status" value="1"/>
</dbReference>
<keyword evidence="8" id="KW-0804">Transcription</keyword>
<dbReference type="FunFam" id="3.40.50.300:FF:000006">
    <property type="entry name" value="DNA-binding transcriptional regulator NtrC"/>
    <property type="match status" value="1"/>
</dbReference>
<dbReference type="PROSITE" id="PS00676">
    <property type="entry name" value="SIGMA54_INTERACT_2"/>
    <property type="match status" value="1"/>
</dbReference>
<dbReference type="CDD" id="cd00009">
    <property type="entry name" value="AAA"/>
    <property type="match status" value="1"/>
</dbReference>
<evidence type="ECO:0000256" key="5">
    <source>
        <dbReference type="ARBA" id="ARBA00023015"/>
    </source>
</evidence>
<dbReference type="InterPro" id="IPR027417">
    <property type="entry name" value="P-loop_NTPase"/>
</dbReference>
<evidence type="ECO:0000313" key="12">
    <source>
        <dbReference type="EMBL" id="RCK38227.1"/>
    </source>
</evidence>
<sequence length="452" mass="49786">MTDNSVKPPVLLIDDEAEIRRAWEETLHLNDFEPHPFEDGAAAVATLDATWPGVVLTDLRMPGLDGFGVLDAVKRIDPKIPVIIVTGHGDIPMATKAVKAGAYDFIEKPADPDTLLAVMVRAAELRRLVLENRRLSNSSSEGYKIENHIMGNHPKIERLRAQIAVVAGADVNTVIYGETGTGKELVARALHELGPRKDGPFIAINCGALNENLIASELFGHETGAFTGADRRRIGKLEQASGGTLFLDEIESMPLGQQTQLLRALQGQVIERLGGKSQINIDVRVVAAAKEDLELASEEMRFRADLYYRLAVASLTIPSLRERGEDIALLFVHYVTKACRKHGLTIPEISEINLDDLRGKSWPGNVRELVNAAERYALQLENAGMASDPRDTGIMSLPDQIDAFEKKVIVSALRRCGGRVQETADYLSIPRKKLYLRMQHHNIDKRAFAGTE</sequence>
<proteinExistence type="predicted"/>
<dbReference type="PROSITE" id="PS50110">
    <property type="entry name" value="RESPONSE_REGULATORY"/>
    <property type="match status" value="1"/>
</dbReference>
<dbReference type="SUPFAM" id="SSF52172">
    <property type="entry name" value="CheY-like"/>
    <property type="match status" value="1"/>
</dbReference>
<evidence type="ECO:0000256" key="2">
    <source>
        <dbReference type="ARBA" id="ARBA00022741"/>
    </source>
</evidence>
<keyword evidence="3" id="KW-0067">ATP-binding</keyword>
<keyword evidence="2" id="KW-0547">Nucleotide-binding</keyword>
<evidence type="ECO:0000256" key="8">
    <source>
        <dbReference type="ARBA" id="ARBA00023163"/>
    </source>
</evidence>
<dbReference type="InterPro" id="IPR025944">
    <property type="entry name" value="Sigma_54_int_dom_CS"/>
</dbReference>
<dbReference type="InterPro" id="IPR011006">
    <property type="entry name" value="CheY-like_superfamily"/>
</dbReference>
<dbReference type="PANTHER" id="PTHR32071">
    <property type="entry name" value="TRANSCRIPTIONAL REGULATORY PROTEIN"/>
    <property type="match status" value="1"/>
</dbReference>
<dbReference type="GO" id="GO:0006355">
    <property type="term" value="P:regulation of DNA-templated transcription"/>
    <property type="evidence" value="ECO:0007669"/>
    <property type="project" value="InterPro"/>
</dbReference>
<dbReference type="InterPro" id="IPR001789">
    <property type="entry name" value="Sig_transdc_resp-reg_receiver"/>
</dbReference>
<comment type="caution">
    <text evidence="12">The sequence shown here is derived from an EMBL/GenBank/DDBJ whole genome shotgun (WGS) entry which is preliminary data.</text>
</comment>
<evidence type="ECO:0000256" key="4">
    <source>
        <dbReference type="ARBA" id="ARBA00023012"/>
    </source>
</evidence>
<dbReference type="InterPro" id="IPR002078">
    <property type="entry name" value="Sigma_54_int"/>
</dbReference>
<evidence type="ECO:0000256" key="7">
    <source>
        <dbReference type="ARBA" id="ARBA00023159"/>
    </source>
</evidence>
<dbReference type="FunFam" id="3.40.50.2300:FF:000018">
    <property type="entry name" value="DNA-binding transcriptional regulator NtrC"/>
    <property type="match status" value="1"/>
</dbReference>
<evidence type="ECO:0000259" key="11">
    <source>
        <dbReference type="PROSITE" id="PS50110"/>
    </source>
</evidence>
<protein>
    <submittedName>
        <fullName evidence="12">Fis family transcriptional regulator</fullName>
    </submittedName>
</protein>
<dbReference type="InterPro" id="IPR002197">
    <property type="entry name" value="HTH_Fis"/>
</dbReference>
<keyword evidence="1 9" id="KW-0597">Phosphoprotein</keyword>
<dbReference type="CDD" id="cd17549">
    <property type="entry name" value="REC_DctD-like"/>
    <property type="match status" value="1"/>
</dbReference>
<dbReference type="Pfam" id="PF00158">
    <property type="entry name" value="Sigma54_activat"/>
    <property type="match status" value="1"/>
</dbReference>
<dbReference type="Pfam" id="PF25601">
    <property type="entry name" value="AAA_lid_14"/>
    <property type="match status" value="1"/>
</dbReference>
<dbReference type="Pfam" id="PF02954">
    <property type="entry name" value="HTH_8"/>
    <property type="match status" value="1"/>
</dbReference>
<evidence type="ECO:0000259" key="10">
    <source>
        <dbReference type="PROSITE" id="PS50045"/>
    </source>
</evidence>
<feature type="domain" description="Sigma-54 factor interaction" evidence="10">
    <location>
        <begin position="149"/>
        <end position="378"/>
    </location>
</feature>
<dbReference type="SMART" id="SM00382">
    <property type="entry name" value="AAA"/>
    <property type="match status" value="1"/>
</dbReference>
<dbReference type="EMBL" id="JPWF01000003">
    <property type="protein sequence ID" value="RCK38227.1"/>
    <property type="molecule type" value="Genomic_DNA"/>
</dbReference>
<dbReference type="GO" id="GO:0043565">
    <property type="term" value="F:sequence-specific DNA binding"/>
    <property type="evidence" value="ECO:0007669"/>
    <property type="project" value="InterPro"/>
</dbReference>
<dbReference type="AlphaFoldDB" id="A0A367WA22"/>
<dbReference type="InterPro" id="IPR003593">
    <property type="entry name" value="AAA+_ATPase"/>
</dbReference>
<dbReference type="PROSITE" id="PS00688">
    <property type="entry name" value="SIGMA54_INTERACT_3"/>
    <property type="match status" value="1"/>
</dbReference>
<dbReference type="PROSITE" id="PS50045">
    <property type="entry name" value="SIGMA54_INTERACT_4"/>
    <property type="match status" value="1"/>
</dbReference>
<dbReference type="PANTHER" id="PTHR32071:SF29">
    <property type="entry name" value="PHOSPHOGLYCERATE TRANSPORT SYSTEM TRANSCRIPTIONAL REGULATORY PROTEIN PGTA"/>
    <property type="match status" value="1"/>
</dbReference>
<dbReference type="InterPro" id="IPR009057">
    <property type="entry name" value="Homeodomain-like_sf"/>
</dbReference>
<feature type="domain" description="Response regulatory" evidence="11">
    <location>
        <begin position="9"/>
        <end position="123"/>
    </location>
</feature>
<evidence type="ECO:0000256" key="9">
    <source>
        <dbReference type="PROSITE-ProRule" id="PRU00169"/>
    </source>
</evidence>
<keyword evidence="7" id="KW-0010">Activator</keyword>
<reference evidence="12 13" key="1">
    <citation type="submission" date="2014-07" db="EMBL/GenBank/DDBJ databases">
        <title>Draft genome sequence of Thalassospira profundimaris 35.</title>
        <authorList>
            <person name="Lai Q."/>
            <person name="Shao Z."/>
        </authorList>
    </citation>
    <scope>NUCLEOTIDE SEQUENCE [LARGE SCALE GENOMIC DNA]</scope>
    <source>
        <strain evidence="12 13">35</strain>
    </source>
</reference>
<evidence type="ECO:0000313" key="13">
    <source>
        <dbReference type="Proteomes" id="UP000253226"/>
    </source>
</evidence>
<dbReference type="RefSeq" id="WP_114101278.1">
    <property type="nucleotide sequence ID" value="NZ_JPWF01000003.1"/>
</dbReference>
<accession>A0A367WA22</accession>
<gene>
    <name evidence="12" type="ORF">TH19_05330</name>
</gene>
<dbReference type="SUPFAM" id="SSF52540">
    <property type="entry name" value="P-loop containing nucleoside triphosphate hydrolases"/>
    <property type="match status" value="1"/>
</dbReference>
<dbReference type="Pfam" id="PF00072">
    <property type="entry name" value="Response_reg"/>
    <property type="match status" value="1"/>
</dbReference>
<dbReference type="Gene3D" id="3.40.50.300">
    <property type="entry name" value="P-loop containing nucleotide triphosphate hydrolases"/>
    <property type="match status" value="1"/>
</dbReference>
<keyword evidence="4" id="KW-0902">Two-component regulatory system</keyword>
<name>A0A367WA22_9PROT</name>
<evidence type="ECO:0000256" key="6">
    <source>
        <dbReference type="ARBA" id="ARBA00023125"/>
    </source>
</evidence>
<evidence type="ECO:0000256" key="3">
    <source>
        <dbReference type="ARBA" id="ARBA00022840"/>
    </source>
</evidence>
<dbReference type="InterPro" id="IPR025943">
    <property type="entry name" value="Sigma_54_int_dom_ATP-bd_2"/>
</dbReference>
<feature type="modified residue" description="4-aspartylphosphate" evidence="9">
    <location>
        <position position="58"/>
    </location>
</feature>
<dbReference type="GO" id="GO:0000160">
    <property type="term" value="P:phosphorelay signal transduction system"/>
    <property type="evidence" value="ECO:0007669"/>
    <property type="project" value="UniProtKB-KW"/>
</dbReference>
<dbReference type="Gene3D" id="1.10.8.60">
    <property type="match status" value="1"/>
</dbReference>
<keyword evidence="5" id="KW-0805">Transcription regulation</keyword>
<dbReference type="Gene3D" id="3.40.50.2300">
    <property type="match status" value="1"/>
</dbReference>
<dbReference type="GO" id="GO:0005524">
    <property type="term" value="F:ATP binding"/>
    <property type="evidence" value="ECO:0007669"/>
    <property type="project" value="UniProtKB-KW"/>
</dbReference>
<dbReference type="Gene3D" id="1.10.10.60">
    <property type="entry name" value="Homeodomain-like"/>
    <property type="match status" value="1"/>
</dbReference>
<evidence type="ECO:0000256" key="1">
    <source>
        <dbReference type="ARBA" id="ARBA00022553"/>
    </source>
</evidence>
<dbReference type="Proteomes" id="UP000253226">
    <property type="component" value="Unassembled WGS sequence"/>
</dbReference>
<dbReference type="SUPFAM" id="SSF46689">
    <property type="entry name" value="Homeodomain-like"/>
    <property type="match status" value="1"/>
</dbReference>